<protein>
    <submittedName>
        <fullName evidence="2">Iron-sulfur cluster biosynthesis family protein</fullName>
    </submittedName>
</protein>
<sequence length="114" mass="12593">MSIWIQVTEAAEEQLKQRLSSADGGIIKLVHDTEGCGCAVNGVPAIWIAPQADADDVQLQSNAPLDIYMNRHHMVFFDEKLNLDVSGTGGFYKLSSAQQIYSTHVACKDRRDNK</sequence>
<dbReference type="Gene3D" id="2.60.300.12">
    <property type="entry name" value="HesB-like domain"/>
    <property type="match status" value="1"/>
</dbReference>
<keyword evidence="3" id="KW-1185">Reference proteome</keyword>
<dbReference type="Proteomes" id="UP001250538">
    <property type="component" value="Unassembled WGS sequence"/>
</dbReference>
<dbReference type="AlphaFoldDB" id="A0AAJ2JV53"/>
<accession>A0AAJ2JV53</accession>
<feature type="domain" description="Core" evidence="1">
    <location>
        <begin position="5"/>
        <end position="109"/>
    </location>
</feature>
<dbReference type="EMBL" id="JAVYAA010000003">
    <property type="protein sequence ID" value="MDT8977291.1"/>
    <property type="molecule type" value="Genomic_DNA"/>
</dbReference>
<dbReference type="InterPro" id="IPR000361">
    <property type="entry name" value="ATAP_core_dom"/>
</dbReference>
<comment type="caution">
    <text evidence="2">The sequence shown here is derived from an EMBL/GenBank/DDBJ whole genome shotgun (WGS) entry which is preliminary data.</text>
</comment>
<proteinExistence type="predicted"/>
<evidence type="ECO:0000313" key="3">
    <source>
        <dbReference type="Proteomes" id="UP001250538"/>
    </source>
</evidence>
<dbReference type="RefSeq" id="WP_021253945.1">
    <property type="nucleotide sequence ID" value="NZ_JAVYAA010000003.1"/>
</dbReference>
<reference evidence="3" key="1">
    <citation type="submission" date="2023-09" db="EMBL/GenBank/DDBJ databases">
        <title>Paenibacillus sp. chi10 Genome sequencing and assembly.</title>
        <authorList>
            <person name="Kim I."/>
        </authorList>
    </citation>
    <scope>NUCLEOTIDE SEQUENCE [LARGE SCALE GENOMIC DNA]</scope>
    <source>
        <strain evidence="3">chi10</strain>
    </source>
</reference>
<organism evidence="2 3">
    <name type="scientific">Paenibacillus suaedae</name>
    <dbReference type="NCBI Taxonomy" id="3077233"/>
    <lineage>
        <taxon>Bacteria</taxon>
        <taxon>Bacillati</taxon>
        <taxon>Bacillota</taxon>
        <taxon>Bacilli</taxon>
        <taxon>Bacillales</taxon>
        <taxon>Paenibacillaceae</taxon>
        <taxon>Paenibacillus</taxon>
    </lineage>
</organism>
<name>A0AAJ2JV53_9BACL</name>
<dbReference type="Pfam" id="PF01521">
    <property type="entry name" value="Fe-S_biosyn"/>
    <property type="match status" value="1"/>
</dbReference>
<evidence type="ECO:0000313" key="2">
    <source>
        <dbReference type="EMBL" id="MDT8977291.1"/>
    </source>
</evidence>
<gene>
    <name evidence="2" type="ORF">RQP50_13720</name>
</gene>
<dbReference type="SUPFAM" id="SSF89360">
    <property type="entry name" value="HesB-like domain"/>
    <property type="match status" value="1"/>
</dbReference>
<evidence type="ECO:0000259" key="1">
    <source>
        <dbReference type="Pfam" id="PF01521"/>
    </source>
</evidence>
<dbReference type="InterPro" id="IPR035903">
    <property type="entry name" value="HesB-like_dom_sf"/>
</dbReference>